<evidence type="ECO:0000313" key="3">
    <source>
        <dbReference type="Proteomes" id="UP001304671"/>
    </source>
</evidence>
<reference evidence="2 3" key="1">
    <citation type="submission" date="2023-12" db="EMBL/GenBank/DDBJ databases">
        <title>Novel species of the genus Arcicella isolated from rivers.</title>
        <authorList>
            <person name="Lu H."/>
        </authorList>
    </citation>
    <scope>NUCLEOTIDE SEQUENCE [LARGE SCALE GENOMIC DNA]</scope>
    <source>
        <strain evidence="2 3">LMG 21963</strain>
    </source>
</reference>
<dbReference type="Gene3D" id="3.30.1150.10">
    <property type="match status" value="1"/>
</dbReference>
<dbReference type="Gene3D" id="1.25.40.10">
    <property type="entry name" value="Tetratricopeptide repeat domain"/>
    <property type="match status" value="1"/>
</dbReference>
<evidence type="ECO:0000313" key="2">
    <source>
        <dbReference type="EMBL" id="MEA5260306.1"/>
    </source>
</evidence>
<dbReference type="RefSeq" id="WP_323252699.1">
    <property type="nucleotide sequence ID" value="NZ_JAYFUL010000050.1"/>
</dbReference>
<feature type="signal peptide" evidence="1">
    <location>
        <begin position="1"/>
        <end position="21"/>
    </location>
</feature>
<name>A0ABU5QT84_9BACT</name>
<organism evidence="2 3">
    <name type="scientific">Arcicella aquatica</name>
    <dbReference type="NCBI Taxonomy" id="217141"/>
    <lineage>
        <taxon>Bacteria</taxon>
        <taxon>Pseudomonadati</taxon>
        <taxon>Bacteroidota</taxon>
        <taxon>Cytophagia</taxon>
        <taxon>Cytophagales</taxon>
        <taxon>Flectobacillaceae</taxon>
        <taxon>Arcicella</taxon>
    </lineage>
</organism>
<proteinExistence type="predicted"/>
<evidence type="ECO:0000256" key="1">
    <source>
        <dbReference type="SAM" id="SignalP"/>
    </source>
</evidence>
<evidence type="ECO:0008006" key="4">
    <source>
        <dbReference type="Google" id="ProtNLM"/>
    </source>
</evidence>
<feature type="chain" id="PRO_5046551568" description="TonB C-terminal domain-containing protein" evidence="1">
    <location>
        <begin position="22"/>
        <end position="366"/>
    </location>
</feature>
<dbReference type="InterPro" id="IPR011990">
    <property type="entry name" value="TPR-like_helical_dom_sf"/>
</dbReference>
<keyword evidence="1" id="KW-0732">Signal</keyword>
<protein>
    <recommendedName>
        <fullName evidence="4">TonB C-terminal domain-containing protein</fullName>
    </recommendedName>
</protein>
<dbReference type="SUPFAM" id="SSF48452">
    <property type="entry name" value="TPR-like"/>
    <property type="match status" value="1"/>
</dbReference>
<gene>
    <name evidence="2" type="ORF">VB264_21080</name>
</gene>
<accession>A0ABU5QT84</accession>
<dbReference type="EMBL" id="JAYFUL010000050">
    <property type="protein sequence ID" value="MEA5260306.1"/>
    <property type="molecule type" value="Genomic_DNA"/>
</dbReference>
<dbReference type="Proteomes" id="UP001304671">
    <property type="component" value="Unassembled WGS sequence"/>
</dbReference>
<sequence length="366" mass="42326">MKVFSLLILFLLFTFSGISQGKVETSNNYAQKIMGNWMKDYIDMKDGSSNDDPAVDEMVASMLIFRKTNTVTVIQGKEAVNTPFEIFGDTLLVGRAVFYKIEKLTDYELVFTQILSDIPDYQLRRYHYLSTKESSGEYFERRYIKANLKIQANGDSAYAFSKYIFPKFRTGREMFRGANFNTFEDVYQYSYEAIETAFDFPARKNGSFKVAFMITKSGILKDVTIQQSSDSSYNAKLIQAVLQTRKQWIPADIDGKLVNVVFNYEFDFGDDKEDVENDDNFFDPAIYANLMERGDRQIEKKNYIKAIKLYTKCILMKDDAFDALYKRADAYFTLKVEKNACSDWNYLATKGQKKAEALFIKNCLKP</sequence>
<comment type="caution">
    <text evidence="2">The sequence shown here is derived from an EMBL/GenBank/DDBJ whole genome shotgun (WGS) entry which is preliminary data.</text>
</comment>
<dbReference type="SUPFAM" id="SSF74653">
    <property type="entry name" value="TolA/TonB C-terminal domain"/>
    <property type="match status" value="1"/>
</dbReference>
<keyword evidence="3" id="KW-1185">Reference proteome</keyword>